<feature type="non-terminal residue" evidence="1">
    <location>
        <position position="130"/>
    </location>
</feature>
<name>A0A6G4J7Q8_STAAU</name>
<sequence>MAYGLITSLHSITGEKVVAQHEYNYRLLDNGMSKLEKMFIYHQKEEIYAHSAKQIKYLNDSVEDYLTYLNGRFSNMIIGHNGDGINEVKDARVDNTGYDHKTLQDRLYHDYSTLDAFTKKVEKAVDERYK</sequence>
<dbReference type="AlphaFoldDB" id="A0A6G4J7Q8"/>
<comment type="caution">
    <text evidence="1">The sequence shown here is derived from an EMBL/GenBank/DDBJ whole genome shotgun (WGS) entry which is preliminary data.</text>
</comment>
<proteinExistence type="predicted"/>
<gene>
    <name evidence="1" type="ORF">G0X15_02660</name>
</gene>
<organism evidence="1">
    <name type="scientific">Staphylococcus aureus</name>
    <dbReference type="NCBI Taxonomy" id="1280"/>
    <lineage>
        <taxon>Bacteria</taxon>
        <taxon>Bacillati</taxon>
        <taxon>Bacillota</taxon>
        <taxon>Bacilli</taxon>
        <taxon>Bacillales</taxon>
        <taxon>Staphylococcaceae</taxon>
        <taxon>Staphylococcus</taxon>
    </lineage>
</organism>
<reference evidence="1" key="1">
    <citation type="submission" date="2020-02" db="EMBL/GenBank/DDBJ databases">
        <title>Novel Insights Into The Classification of Staphylococcal Beta-Lactamases In Relation To The Cefazolin Inoculum Effect.</title>
        <authorList>
            <person name="Carvajal L.P."/>
            <person name="Rincon S."/>
            <person name="Echeverri A."/>
            <person name="Porras J."/>
            <person name="Rios R."/>
            <person name="Ordonez K."/>
            <person name="Seas C."/>
            <person name="Gomez-Villegas S."/>
            <person name="Diaz L."/>
            <person name="Arias C.A."/>
            <person name="Reyes J."/>
        </authorList>
    </citation>
    <scope>NUCLEOTIDE SEQUENCE</scope>
    <source>
        <strain evidence="1">UCL407</strain>
    </source>
</reference>
<evidence type="ECO:0000313" key="1">
    <source>
        <dbReference type="EMBL" id="NFZ57336.1"/>
    </source>
</evidence>
<accession>A0A6G4J7Q8</accession>
<dbReference type="EMBL" id="JAAJPC010000027">
    <property type="protein sequence ID" value="NFZ57336.1"/>
    <property type="molecule type" value="Genomic_DNA"/>
</dbReference>
<protein>
    <submittedName>
        <fullName evidence="1">Uncharacterized protein</fullName>
    </submittedName>
</protein>